<keyword evidence="3" id="KW-1185">Reference proteome</keyword>
<reference evidence="2" key="3">
    <citation type="submission" date="2021-06" db="EMBL/GenBank/DDBJ databases">
        <title>Updating the genus Pseudomonas: Description of 43 new species and partition of the Pseudomonas putida group.</title>
        <authorList>
            <person name="Girard L."/>
            <person name="Lood C."/>
            <person name="Vandamme P."/>
            <person name="Rokni-Zadeh H."/>
            <person name="Van Noort V."/>
            <person name="Hofte M."/>
            <person name="Lavigne R."/>
            <person name="De Mot R."/>
        </authorList>
    </citation>
    <scope>NUCLEOTIDE SEQUENCE</scope>
    <source>
        <strain evidence="2">SWRI102</strain>
    </source>
</reference>
<comment type="caution">
    <text evidence="1">The sequence shown here is derived from an EMBL/GenBank/DDBJ whole genome shotgun (WGS) entry which is preliminary data.</text>
</comment>
<evidence type="ECO:0000313" key="3">
    <source>
        <dbReference type="Proteomes" id="UP000659438"/>
    </source>
</evidence>
<accession>A0A923FL89</accession>
<name>A0A923FL89_9PSED</name>
<organism evidence="1">
    <name type="scientific">Pseudomonas marvdashtae</name>
    <dbReference type="NCBI Taxonomy" id="2745500"/>
    <lineage>
        <taxon>Bacteria</taxon>
        <taxon>Pseudomonadati</taxon>
        <taxon>Pseudomonadota</taxon>
        <taxon>Gammaproteobacteria</taxon>
        <taxon>Pseudomonadales</taxon>
        <taxon>Pseudomonadaceae</taxon>
        <taxon>Pseudomonas</taxon>
    </lineage>
</organism>
<dbReference type="EMBL" id="JABWQX020000001">
    <property type="protein sequence ID" value="MBV4552310.1"/>
    <property type="molecule type" value="Genomic_DNA"/>
</dbReference>
<evidence type="ECO:0000313" key="2">
    <source>
        <dbReference type="EMBL" id="MBV4552310.1"/>
    </source>
</evidence>
<dbReference type="RefSeq" id="WP_186639151.1">
    <property type="nucleotide sequence ID" value="NZ_JABWQX020000001.1"/>
</dbReference>
<dbReference type="Pfam" id="PF20505">
    <property type="entry name" value="DUF6731"/>
    <property type="match status" value="1"/>
</dbReference>
<gene>
    <name evidence="2" type="ORF">HU742_014285</name>
    <name evidence="1" type="ORF">HU742_06540</name>
</gene>
<dbReference type="InterPro" id="IPR046618">
    <property type="entry name" value="DUF6731"/>
</dbReference>
<proteinExistence type="predicted"/>
<sequence length="297" mass="33318">MKQEKQKRYIFDFYSIASVQQDLFAMSTESAFEKIINGDHPKSYASYGCIREVFGLHYRINTNSYAGQIRKIRKADLPEIGALGKDGKKIELEIDEGVIEKNFFVYYKDNSLLVIHRNDDGNTGVHLAQLLTSSAGVSFFASPIIRPDQAEMLLNKKLSIKKFSVKIPKPTNPDLYPQDNLSARTLELLNQSGADFLDVTFTIDNKLDTSSGKLSSAIQSSIGHLLTMGATKAKIETDENGKILPIDLIANRIYSSQTIRTNSSFPPPESMYKLADKAREEQRESVDDYFGKANRIV</sequence>
<reference evidence="1" key="2">
    <citation type="submission" date="2020-07" db="EMBL/GenBank/DDBJ databases">
        <authorList>
            <person name="Lood C."/>
            <person name="Girard L."/>
        </authorList>
    </citation>
    <scope>NUCLEOTIDE SEQUENCE</scope>
    <source>
        <strain evidence="1">SWRI102</strain>
    </source>
</reference>
<evidence type="ECO:0000313" key="1">
    <source>
        <dbReference type="EMBL" id="MBC3394855.1"/>
    </source>
</evidence>
<reference evidence="1 3" key="1">
    <citation type="journal article" date="2020" name="Microorganisms">
        <title>Reliable Identification of Environmental Pseudomonas Isolates Using the rpoD Gene.</title>
        <authorList>
            <consortium name="The Broad Institute Genome Sequencing Platform"/>
            <person name="Girard L."/>
            <person name="Lood C."/>
            <person name="Rokni-Zadeh H."/>
            <person name="van Noort V."/>
            <person name="Lavigne R."/>
            <person name="De Mot R."/>
        </authorList>
    </citation>
    <scope>NUCLEOTIDE SEQUENCE</scope>
    <source>
        <strain evidence="1 3">SWRI102</strain>
    </source>
</reference>
<dbReference type="Proteomes" id="UP000659438">
    <property type="component" value="Unassembled WGS sequence"/>
</dbReference>
<dbReference type="AlphaFoldDB" id="A0A923FL89"/>
<protein>
    <submittedName>
        <fullName evidence="1">Uncharacterized protein</fullName>
    </submittedName>
</protein>
<dbReference type="EMBL" id="JABWQX010000001">
    <property type="protein sequence ID" value="MBC3394855.1"/>
    <property type="molecule type" value="Genomic_DNA"/>
</dbReference>